<proteinExistence type="predicted"/>
<gene>
    <name evidence="1" type="ORF">SAMN04515674_107147</name>
</gene>
<name>A0A1I5UF27_9BACT</name>
<organism evidence="1 2">
    <name type="scientific">Pseudarcicella hirudinis</name>
    <dbReference type="NCBI Taxonomy" id="1079859"/>
    <lineage>
        <taxon>Bacteria</taxon>
        <taxon>Pseudomonadati</taxon>
        <taxon>Bacteroidota</taxon>
        <taxon>Cytophagia</taxon>
        <taxon>Cytophagales</taxon>
        <taxon>Flectobacillaceae</taxon>
        <taxon>Pseudarcicella</taxon>
    </lineage>
</organism>
<reference evidence="1 2" key="1">
    <citation type="submission" date="2016-10" db="EMBL/GenBank/DDBJ databases">
        <authorList>
            <person name="de Groot N.N."/>
        </authorList>
    </citation>
    <scope>NUCLEOTIDE SEQUENCE [LARGE SCALE GENOMIC DNA]</scope>
    <source>
        <strain evidence="2">E92,LMG 26720,CCM 7988</strain>
    </source>
</reference>
<sequence>MAADSINSWLMMAGTESFRVKLDRKLFLSNDNL</sequence>
<evidence type="ECO:0000313" key="2">
    <source>
        <dbReference type="Proteomes" id="UP000199306"/>
    </source>
</evidence>
<accession>A0A1I5UF27</accession>
<dbReference type="EMBL" id="FOXH01000007">
    <property type="protein sequence ID" value="SFP93851.1"/>
    <property type="molecule type" value="Genomic_DNA"/>
</dbReference>
<protein>
    <submittedName>
        <fullName evidence="1">Uncharacterized protein</fullName>
    </submittedName>
</protein>
<dbReference type="Proteomes" id="UP000199306">
    <property type="component" value="Unassembled WGS sequence"/>
</dbReference>
<evidence type="ECO:0000313" key="1">
    <source>
        <dbReference type="EMBL" id="SFP93851.1"/>
    </source>
</evidence>
<keyword evidence="2" id="KW-1185">Reference proteome</keyword>
<dbReference type="AlphaFoldDB" id="A0A1I5UF27"/>